<name>A0A1Y2D099_9BASI</name>
<accession>A0A1Y2D099</accession>
<evidence type="ECO:0008006" key="4">
    <source>
        <dbReference type="Google" id="ProtNLM"/>
    </source>
</evidence>
<organism evidence="2 3">
    <name type="scientific">Leucosporidium creatinivorum</name>
    <dbReference type="NCBI Taxonomy" id="106004"/>
    <lineage>
        <taxon>Eukaryota</taxon>
        <taxon>Fungi</taxon>
        <taxon>Dikarya</taxon>
        <taxon>Basidiomycota</taxon>
        <taxon>Pucciniomycotina</taxon>
        <taxon>Microbotryomycetes</taxon>
        <taxon>Leucosporidiales</taxon>
        <taxon>Leucosporidium</taxon>
    </lineage>
</organism>
<reference evidence="2 3" key="1">
    <citation type="submission" date="2016-07" db="EMBL/GenBank/DDBJ databases">
        <title>Pervasive Adenine N6-methylation of Active Genes in Fungi.</title>
        <authorList>
            <consortium name="DOE Joint Genome Institute"/>
            <person name="Mondo S.J."/>
            <person name="Dannebaum R.O."/>
            <person name="Kuo R.C."/>
            <person name="Labutti K."/>
            <person name="Haridas S."/>
            <person name="Kuo A."/>
            <person name="Salamov A."/>
            <person name="Ahrendt S.R."/>
            <person name="Lipzen A."/>
            <person name="Sullivan W."/>
            <person name="Andreopoulos W.B."/>
            <person name="Clum A."/>
            <person name="Lindquist E."/>
            <person name="Daum C."/>
            <person name="Ramamoorthy G.K."/>
            <person name="Gryganskyi A."/>
            <person name="Culley D."/>
            <person name="Magnuson J.K."/>
            <person name="James T.Y."/>
            <person name="O'Malley M.A."/>
            <person name="Stajich J.E."/>
            <person name="Spatafora J.W."/>
            <person name="Visel A."/>
            <person name="Grigoriev I.V."/>
        </authorList>
    </citation>
    <scope>NUCLEOTIDE SEQUENCE [LARGE SCALE GENOMIC DNA]</scope>
    <source>
        <strain evidence="2 3">62-1032</strain>
    </source>
</reference>
<feature type="region of interest" description="Disordered" evidence="1">
    <location>
        <begin position="25"/>
        <end position="44"/>
    </location>
</feature>
<evidence type="ECO:0000256" key="1">
    <source>
        <dbReference type="SAM" id="MobiDB-lite"/>
    </source>
</evidence>
<dbReference type="AlphaFoldDB" id="A0A1Y2D099"/>
<comment type="caution">
    <text evidence="2">The sequence shown here is derived from an EMBL/GenBank/DDBJ whole genome shotgun (WGS) entry which is preliminary data.</text>
</comment>
<keyword evidence="3" id="KW-1185">Reference proteome</keyword>
<dbReference type="OrthoDB" id="2570975at2759"/>
<gene>
    <name evidence="2" type="ORF">BCR35DRAFT_337685</name>
</gene>
<protein>
    <recommendedName>
        <fullName evidence="4">Clp1-like protein</fullName>
    </recommendedName>
</protein>
<proteinExistence type="predicted"/>
<dbReference type="EMBL" id="MCGR01000105">
    <property type="protein sequence ID" value="ORY52722.1"/>
    <property type="molecule type" value="Genomic_DNA"/>
</dbReference>
<evidence type="ECO:0000313" key="2">
    <source>
        <dbReference type="EMBL" id="ORY52722.1"/>
    </source>
</evidence>
<evidence type="ECO:0000313" key="3">
    <source>
        <dbReference type="Proteomes" id="UP000193467"/>
    </source>
</evidence>
<dbReference type="Proteomes" id="UP000193467">
    <property type="component" value="Unassembled WGS sequence"/>
</dbReference>
<dbReference type="InParanoid" id="A0A1Y2D099"/>
<sequence length="336" mass="35102">MSPALSIAGSVSSPSLFSAASSYSTAPSTRASTPPPQFQVQPAAPVSPPLPAAIKAATVHLPLELPAAPSPIEAVELAQLAVDEEFEGMPIGFLVSKLQGMGPSLLTQATATTLHIPAGPQLPSYLPCTLPVASASASPLSPSHILAIHAPDSPRTLLVPVHGLLFASHSTALSLISSKPHLQPSFPNHPALPSDLPPPSSAPNEVHLPVVELHMPSSHAFPLLQSYIYLQSPSLLLASLLPTPPPTPKPSKPSLSALLNPTPLSLSTSLAALPSQTLLGRISMVHGLWQTAVALGVSDEKLWSTMRSAWGILAGALCVKERRRMEEMSERMEVEV</sequence>